<reference evidence="1 2" key="1">
    <citation type="journal article" date="2016" name="Genome Announc.">
        <title>Draft Whole-Genome Sequence of Trichoderma gamsii T6085, a Promising Biocontrol Agent of Fusarium Head Blight on Wheat.</title>
        <authorList>
            <person name="Baroncelli R."/>
            <person name="Zapparata A."/>
            <person name="Piaggeschi G."/>
            <person name="Sarrocco S."/>
            <person name="Vannacci G."/>
        </authorList>
    </citation>
    <scope>NUCLEOTIDE SEQUENCE [LARGE SCALE GENOMIC DNA]</scope>
    <source>
        <strain evidence="1 2">T6085</strain>
    </source>
</reference>
<protein>
    <submittedName>
        <fullName evidence="1">Fungal specific transcription factor domain-containing protein</fullName>
    </submittedName>
</protein>
<dbReference type="AlphaFoldDB" id="A0A2P4ZCE4"/>
<proteinExistence type="predicted"/>
<evidence type="ECO:0000313" key="2">
    <source>
        <dbReference type="Proteomes" id="UP000054821"/>
    </source>
</evidence>
<dbReference type="Proteomes" id="UP000054821">
    <property type="component" value="Unassembled WGS sequence"/>
</dbReference>
<accession>A0A2P4ZCE4</accession>
<dbReference type="RefSeq" id="XP_018657301.2">
    <property type="nucleotide sequence ID" value="XM_018809517.2"/>
</dbReference>
<name>A0A2P4ZCE4_9HYPO</name>
<keyword evidence="2" id="KW-1185">Reference proteome</keyword>
<organism evidence="1 2">
    <name type="scientific">Trichoderma gamsii</name>
    <dbReference type="NCBI Taxonomy" id="398673"/>
    <lineage>
        <taxon>Eukaryota</taxon>
        <taxon>Fungi</taxon>
        <taxon>Dikarya</taxon>
        <taxon>Ascomycota</taxon>
        <taxon>Pezizomycotina</taxon>
        <taxon>Sordariomycetes</taxon>
        <taxon>Hypocreomycetidae</taxon>
        <taxon>Hypocreales</taxon>
        <taxon>Hypocreaceae</taxon>
        <taxon>Trichoderma</taxon>
    </lineage>
</organism>
<dbReference type="GeneID" id="29989600"/>
<evidence type="ECO:0000313" key="1">
    <source>
        <dbReference type="EMBL" id="PON21943.1"/>
    </source>
</evidence>
<gene>
    <name evidence="1" type="ORF">TGAM01_v209199</name>
</gene>
<comment type="caution">
    <text evidence="1">The sequence shown here is derived from an EMBL/GenBank/DDBJ whole genome shotgun (WGS) entry which is preliminary data.</text>
</comment>
<sequence>MQWPAFIHVLDSLRANPSTPDAEKAWRLIANTFENNMSMFSDSRKPIHRAVRSLCLKAYDAHRLQRNGIYALQTPAFILKLRQRQEKVKIKRQAYSRKAEDAFQWDPISSEATTASTGLKHGTISNQEDAAEHVDADSQNQRFEHANEHGGEAEYTYAIEDIDLDSLVAGDVGADNRAYQTIDWEQWDLFLADSKIN</sequence>
<dbReference type="STRING" id="398673.A0A2P4ZCE4"/>
<dbReference type="EMBL" id="JPDN02000043">
    <property type="protein sequence ID" value="PON21943.1"/>
    <property type="molecule type" value="Genomic_DNA"/>
</dbReference>